<feature type="region of interest" description="Disordered" evidence="1">
    <location>
        <begin position="1"/>
        <end position="94"/>
    </location>
</feature>
<evidence type="ECO:0000313" key="3">
    <source>
        <dbReference type="Proteomes" id="UP001066276"/>
    </source>
</evidence>
<proteinExistence type="predicted"/>
<name>A0AAV7L783_PLEWA</name>
<protein>
    <submittedName>
        <fullName evidence="2">Uncharacterized protein</fullName>
    </submittedName>
</protein>
<organism evidence="2 3">
    <name type="scientific">Pleurodeles waltl</name>
    <name type="common">Iberian ribbed newt</name>
    <dbReference type="NCBI Taxonomy" id="8319"/>
    <lineage>
        <taxon>Eukaryota</taxon>
        <taxon>Metazoa</taxon>
        <taxon>Chordata</taxon>
        <taxon>Craniata</taxon>
        <taxon>Vertebrata</taxon>
        <taxon>Euteleostomi</taxon>
        <taxon>Amphibia</taxon>
        <taxon>Batrachia</taxon>
        <taxon>Caudata</taxon>
        <taxon>Salamandroidea</taxon>
        <taxon>Salamandridae</taxon>
        <taxon>Pleurodelinae</taxon>
        <taxon>Pleurodeles</taxon>
    </lineage>
</organism>
<dbReference type="Proteomes" id="UP001066276">
    <property type="component" value="Chromosome 11"/>
</dbReference>
<feature type="compositionally biased region" description="Basic and acidic residues" evidence="1">
    <location>
        <begin position="27"/>
        <end position="59"/>
    </location>
</feature>
<evidence type="ECO:0000313" key="2">
    <source>
        <dbReference type="EMBL" id="KAJ1086872.1"/>
    </source>
</evidence>
<sequence length="94" mass="10425">MSPGSTNPMCSRLSPREPGRSKGQVAELRKRTADERRRVGKKDTEDESRRLVRTQESRRPLGPSAPLECGAGAKNRTAAVPSRDEESRPREAKP</sequence>
<reference evidence="2" key="1">
    <citation type="journal article" date="2022" name="bioRxiv">
        <title>Sequencing and chromosome-scale assembly of the giantPleurodeles waltlgenome.</title>
        <authorList>
            <person name="Brown T."/>
            <person name="Elewa A."/>
            <person name="Iarovenko S."/>
            <person name="Subramanian E."/>
            <person name="Araus A.J."/>
            <person name="Petzold A."/>
            <person name="Susuki M."/>
            <person name="Suzuki K.-i.T."/>
            <person name="Hayashi T."/>
            <person name="Toyoda A."/>
            <person name="Oliveira C."/>
            <person name="Osipova E."/>
            <person name="Leigh N.D."/>
            <person name="Simon A."/>
            <person name="Yun M.H."/>
        </authorList>
    </citation>
    <scope>NUCLEOTIDE SEQUENCE</scope>
    <source>
        <strain evidence="2">20211129_DDA</strain>
        <tissue evidence="2">Liver</tissue>
    </source>
</reference>
<accession>A0AAV7L783</accession>
<feature type="compositionally biased region" description="Basic and acidic residues" evidence="1">
    <location>
        <begin position="82"/>
        <end position="94"/>
    </location>
</feature>
<dbReference type="AlphaFoldDB" id="A0AAV7L783"/>
<comment type="caution">
    <text evidence="2">The sequence shown here is derived from an EMBL/GenBank/DDBJ whole genome shotgun (WGS) entry which is preliminary data.</text>
</comment>
<keyword evidence="3" id="KW-1185">Reference proteome</keyword>
<gene>
    <name evidence="2" type="ORF">NDU88_000072</name>
</gene>
<evidence type="ECO:0000256" key="1">
    <source>
        <dbReference type="SAM" id="MobiDB-lite"/>
    </source>
</evidence>
<dbReference type="EMBL" id="JANPWB010000015">
    <property type="protein sequence ID" value="KAJ1086872.1"/>
    <property type="molecule type" value="Genomic_DNA"/>
</dbReference>